<evidence type="ECO:0000313" key="2">
    <source>
        <dbReference type="Proteomes" id="UP000051950"/>
    </source>
</evidence>
<gene>
    <name evidence="1" type="ORF">ASU31_00385</name>
</gene>
<sequence length="59" mass="6670">MKQYSHVKLSKKTIFVFRSKDEKRVSSTDPTETSLTIITTGTSIVSENHHFIKKGSNSL</sequence>
<evidence type="ECO:0000313" key="1">
    <source>
        <dbReference type="EMBL" id="KRT17791.1"/>
    </source>
</evidence>
<name>A0A0T5VVK4_9SPHI</name>
<dbReference type="AlphaFoldDB" id="A0A0T5VVK4"/>
<dbReference type="EMBL" id="LMZQ01000001">
    <property type="protein sequence ID" value="KRT17791.1"/>
    <property type="molecule type" value="Genomic_DNA"/>
</dbReference>
<dbReference type="Proteomes" id="UP000051950">
    <property type="component" value="Unassembled WGS sequence"/>
</dbReference>
<proteinExistence type="predicted"/>
<accession>A0A0T5VVK4</accession>
<keyword evidence="2" id="KW-1185">Reference proteome</keyword>
<reference evidence="1 2" key="1">
    <citation type="submission" date="2015-11" db="EMBL/GenBank/DDBJ databases">
        <title>Sequence of Pedobacter ginsenosidimutans.</title>
        <authorList>
            <person name="Carson E."/>
            <person name="Keyser V."/>
            <person name="Newman J."/>
            <person name="Miller J."/>
        </authorList>
    </citation>
    <scope>NUCLEOTIDE SEQUENCE [LARGE SCALE GENOMIC DNA]</scope>
    <source>
        <strain evidence="1 2">KACC 14530</strain>
    </source>
</reference>
<protein>
    <submittedName>
        <fullName evidence="1">Uncharacterized protein</fullName>
    </submittedName>
</protein>
<organism evidence="1 2">
    <name type="scientific">Pedobacter ginsenosidimutans</name>
    <dbReference type="NCBI Taxonomy" id="687842"/>
    <lineage>
        <taxon>Bacteria</taxon>
        <taxon>Pseudomonadati</taxon>
        <taxon>Bacteroidota</taxon>
        <taxon>Sphingobacteriia</taxon>
        <taxon>Sphingobacteriales</taxon>
        <taxon>Sphingobacteriaceae</taxon>
        <taxon>Pedobacter</taxon>
    </lineage>
</organism>
<comment type="caution">
    <text evidence="1">The sequence shown here is derived from an EMBL/GenBank/DDBJ whole genome shotgun (WGS) entry which is preliminary data.</text>
</comment>